<evidence type="ECO:0000313" key="1">
    <source>
        <dbReference type="EMBL" id="KAI3724688.1"/>
    </source>
</evidence>
<evidence type="ECO:0000313" key="2">
    <source>
        <dbReference type="Proteomes" id="UP001055811"/>
    </source>
</evidence>
<protein>
    <submittedName>
        <fullName evidence="1">Uncharacterized protein</fullName>
    </submittedName>
</protein>
<reference evidence="1 2" key="2">
    <citation type="journal article" date="2022" name="Mol. Ecol. Resour.">
        <title>The genomes of chicory, endive, great burdock and yacon provide insights into Asteraceae paleo-polyploidization history and plant inulin production.</title>
        <authorList>
            <person name="Fan W."/>
            <person name="Wang S."/>
            <person name="Wang H."/>
            <person name="Wang A."/>
            <person name="Jiang F."/>
            <person name="Liu H."/>
            <person name="Zhao H."/>
            <person name="Xu D."/>
            <person name="Zhang Y."/>
        </authorList>
    </citation>
    <scope>NUCLEOTIDE SEQUENCE [LARGE SCALE GENOMIC DNA]</scope>
    <source>
        <strain evidence="2">cv. Punajuju</strain>
        <tissue evidence="1">Leaves</tissue>
    </source>
</reference>
<sequence length="371" mass="40783">MISLLRTSSSLLLPRNSSITSGNVSSDGTTGTTVDDLEITELFKSSILITTNRGYQLAFEGYGFRVVMLYFQEGMVDNAPELFDKLFQQQTRTLIEKSLCGVPSVILGKTIFDDNFHQTMEDFVRKNGISLGVKFIDLIMKTHWKGGHVGKTQTLISRIENIVEAHSDIELYNIVLRGYSDSKKKSAIDTMVTSKSPLMTPKIGQIDLLLAGKGVFFPQISELADIARCAGNAPFNNDDLTLETFGGCIDKFIWKKYSQSCEMVDDKKAGITSNIIDGGQEDQKEKLPSQEDPVNCDHVGEESKDAGAGRKEKCRQEHIPDEDEAEGGGGAAMDSLKPLYIPTVQGAGRVDVSPPISLEWCIRHGDDGDKN</sequence>
<organism evidence="1 2">
    <name type="scientific">Cichorium intybus</name>
    <name type="common">Chicory</name>
    <dbReference type="NCBI Taxonomy" id="13427"/>
    <lineage>
        <taxon>Eukaryota</taxon>
        <taxon>Viridiplantae</taxon>
        <taxon>Streptophyta</taxon>
        <taxon>Embryophyta</taxon>
        <taxon>Tracheophyta</taxon>
        <taxon>Spermatophyta</taxon>
        <taxon>Magnoliopsida</taxon>
        <taxon>eudicotyledons</taxon>
        <taxon>Gunneridae</taxon>
        <taxon>Pentapetalae</taxon>
        <taxon>asterids</taxon>
        <taxon>campanulids</taxon>
        <taxon>Asterales</taxon>
        <taxon>Asteraceae</taxon>
        <taxon>Cichorioideae</taxon>
        <taxon>Cichorieae</taxon>
        <taxon>Cichoriinae</taxon>
        <taxon>Cichorium</taxon>
    </lineage>
</organism>
<dbReference type="EMBL" id="CM042014">
    <property type="protein sequence ID" value="KAI3724688.1"/>
    <property type="molecule type" value="Genomic_DNA"/>
</dbReference>
<keyword evidence="2" id="KW-1185">Reference proteome</keyword>
<reference evidence="2" key="1">
    <citation type="journal article" date="2022" name="Mol. Ecol. Resour.">
        <title>The genomes of chicory, endive, great burdock and yacon provide insights into Asteraceae palaeo-polyploidization history and plant inulin production.</title>
        <authorList>
            <person name="Fan W."/>
            <person name="Wang S."/>
            <person name="Wang H."/>
            <person name="Wang A."/>
            <person name="Jiang F."/>
            <person name="Liu H."/>
            <person name="Zhao H."/>
            <person name="Xu D."/>
            <person name="Zhang Y."/>
        </authorList>
    </citation>
    <scope>NUCLEOTIDE SEQUENCE [LARGE SCALE GENOMIC DNA]</scope>
    <source>
        <strain evidence="2">cv. Punajuju</strain>
    </source>
</reference>
<gene>
    <name evidence="1" type="ORF">L2E82_36474</name>
</gene>
<dbReference type="Proteomes" id="UP001055811">
    <property type="component" value="Linkage Group LG06"/>
</dbReference>
<accession>A0ACB9BRX6</accession>
<comment type="caution">
    <text evidence="1">The sequence shown here is derived from an EMBL/GenBank/DDBJ whole genome shotgun (WGS) entry which is preliminary data.</text>
</comment>
<name>A0ACB9BRX6_CICIN</name>
<proteinExistence type="predicted"/>